<accession>A0A0E9SX65</accession>
<dbReference type="EMBL" id="GBXM01076993">
    <property type="protein sequence ID" value="JAH31584.1"/>
    <property type="molecule type" value="Transcribed_RNA"/>
</dbReference>
<protein>
    <submittedName>
        <fullName evidence="1">Uncharacterized protein</fullName>
    </submittedName>
</protein>
<evidence type="ECO:0000313" key="1">
    <source>
        <dbReference type="EMBL" id="JAH45949.1"/>
    </source>
</evidence>
<sequence>MMFQTVDFGKPKIWAMSMPFSSYFSAHNRYTNKCEDRTAFQKMGKVFLCSTLYSFYFLYCKQEEKGMDSGF</sequence>
<reference evidence="1" key="1">
    <citation type="submission" date="2014-11" db="EMBL/GenBank/DDBJ databases">
        <authorList>
            <person name="Amaro Gonzalez C."/>
        </authorList>
    </citation>
    <scope>NUCLEOTIDE SEQUENCE</scope>
</reference>
<dbReference type="EMBL" id="GBXM01062628">
    <property type="protein sequence ID" value="JAH45949.1"/>
    <property type="molecule type" value="Transcribed_RNA"/>
</dbReference>
<dbReference type="AlphaFoldDB" id="A0A0E9SX65"/>
<proteinExistence type="predicted"/>
<name>A0A0E9SX65_ANGAN</name>
<reference evidence="1" key="2">
    <citation type="journal article" date="2015" name="Fish Shellfish Immunol.">
        <title>Early steps in the European eel (Anguilla anguilla)-Vibrio vulnificus interaction in the gills: Role of the RtxA13 toxin.</title>
        <authorList>
            <person name="Callol A."/>
            <person name="Pajuelo D."/>
            <person name="Ebbesson L."/>
            <person name="Teles M."/>
            <person name="MacKenzie S."/>
            <person name="Amaro C."/>
        </authorList>
    </citation>
    <scope>NUCLEOTIDE SEQUENCE</scope>
</reference>
<organism evidence="1">
    <name type="scientific">Anguilla anguilla</name>
    <name type="common">European freshwater eel</name>
    <name type="synonym">Muraena anguilla</name>
    <dbReference type="NCBI Taxonomy" id="7936"/>
    <lineage>
        <taxon>Eukaryota</taxon>
        <taxon>Metazoa</taxon>
        <taxon>Chordata</taxon>
        <taxon>Craniata</taxon>
        <taxon>Vertebrata</taxon>
        <taxon>Euteleostomi</taxon>
        <taxon>Actinopterygii</taxon>
        <taxon>Neopterygii</taxon>
        <taxon>Teleostei</taxon>
        <taxon>Anguilliformes</taxon>
        <taxon>Anguillidae</taxon>
        <taxon>Anguilla</taxon>
    </lineage>
</organism>